<dbReference type="EMBL" id="JBHSQN010000001">
    <property type="protein sequence ID" value="MFC6009959.1"/>
    <property type="molecule type" value="Genomic_DNA"/>
</dbReference>
<dbReference type="RefSeq" id="WP_378598981.1">
    <property type="nucleotide sequence ID" value="NZ_JBHSQN010000001.1"/>
</dbReference>
<evidence type="ECO:0000313" key="1">
    <source>
        <dbReference type="EMBL" id="MFC6009959.1"/>
    </source>
</evidence>
<protein>
    <submittedName>
        <fullName evidence="1">Uncharacterized protein</fullName>
    </submittedName>
</protein>
<organism evidence="1 2">
    <name type="scientific">Nocardia lasii</name>
    <dbReference type="NCBI Taxonomy" id="1616107"/>
    <lineage>
        <taxon>Bacteria</taxon>
        <taxon>Bacillati</taxon>
        <taxon>Actinomycetota</taxon>
        <taxon>Actinomycetes</taxon>
        <taxon>Mycobacteriales</taxon>
        <taxon>Nocardiaceae</taxon>
        <taxon>Nocardia</taxon>
    </lineage>
</organism>
<name>A0ABW1JKP4_9NOCA</name>
<reference evidence="2" key="1">
    <citation type="journal article" date="2019" name="Int. J. Syst. Evol. Microbiol.">
        <title>The Global Catalogue of Microorganisms (GCM) 10K type strain sequencing project: providing services to taxonomists for standard genome sequencing and annotation.</title>
        <authorList>
            <consortium name="The Broad Institute Genomics Platform"/>
            <consortium name="The Broad Institute Genome Sequencing Center for Infectious Disease"/>
            <person name="Wu L."/>
            <person name="Ma J."/>
        </authorList>
    </citation>
    <scope>NUCLEOTIDE SEQUENCE [LARGE SCALE GENOMIC DNA]</scope>
    <source>
        <strain evidence="2">CCUG 36956</strain>
    </source>
</reference>
<dbReference type="Proteomes" id="UP001596223">
    <property type="component" value="Unassembled WGS sequence"/>
</dbReference>
<evidence type="ECO:0000313" key="2">
    <source>
        <dbReference type="Proteomes" id="UP001596223"/>
    </source>
</evidence>
<keyword evidence="2" id="KW-1185">Reference proteome</keyword>
<comment type="caution">
    <text evidence="1">The sequence shown here is derived from an EMBL/GenBank/DDBJ whole genome shotgun (WGS) entry which is preliminary data.</text>
</comment>
<sequence length="76" mass="8623">MIAATYAEFREATGPALDGFQEGGTILQLIDYTDDGRYLIHEGERIEVTPATTDRINAHLQRLITEETERARQSVW</sequence>
<gene>
    <name evidence="1" type="ORF">ACFP3H_02760</name>
</gene>
<proteinExistence type="predicted"/>
<accession>A0ABW1JKP4</accession>